<reference evidence="1 2" key="1">
    <citation type="submission" date="2019-09" db="EMBL/GenBank/DDBJ databases">
        <title>The hologenome of the rock-dwelling lichen Lasallia pustulata.</title>
        <authorList>
            <person name="Greshake Tzovaras B."/>
            <person name="Segers F."/>
            <person name="Bicker A."/>
            <person name="Dal Grande F."/>
            <person name="Otte J."/>
            <person name="Hankeln T."/>
            <person name="Schmitt I."/>
            <person name="Ebersberger I."/>
        </authorList>
    </citation>
    <scope>NUCLEOTIDE SEQUENCE [LARGE SCALE GENOMIC DNA]</scope>
    <source>
        <strain evidence="1">A1-1</strain>
    </source>
</reference>
<protein>
    <submittedName>
        <fullName evidence="1">Uncharacterized protein</fullName>
    </submittedName>
</protein>
<name>A0A5M8Q163_9LECA</name>
<dbReference type="AlphaFoldDB" id="A0A5M8Q163"/>
<dbReference type="Proteomes" id="UP000324767">
    <property type="component" value="Unassembled WGS sequence"/>
</dbReference>
<accession>A0A5M8Q163</accession>
<gene>
    <name evidence="1" type="ORF">FRX48_01824</name>
</gene>
<dbReference type="EMBL" id="VXIT01000002">
    <property type="protein sequence ID" value="KAA6415072.1"/>
    <property type="molecule type" value="Genomic_DNA"/>
</dbReference>
<sequence length="90" mass="10163">MARLSALSLDHAEPIPLTIQYRYLTLSYFISAAFSPISYVVSTSAIDKTNPVQLECLHLSRTEDNSGGFHIERRLTTLDFNFPIHSIDHP</sequence>
<proteinExistence type="predicted"/>
<evidence type="ECO:0000313" key="2">
    <source>
        <dbReference type="Proteomes" id="UP000324767"/>
    </source>
</evidence>
<organism evidence="1 2">
    <name type="scientific">Lasallia pustulata</name>
    <dbReference type="NCBI Taxonomy" id="136370"/>
    <lineage>
        <taxon>Eukaryota</taxon>
        <taxon>Fungi</taxon>
        <taxon>Dikarya</taxon>
        <taxon>Ascomycota</taxon>
        <taxon>Pezizomycotina</taxon>
        <taxon>Lecanoromycetes</taxon>
        <taxon>OSLEUM clade</taxon>
        <taxon>Umbilicariomycetidae</taxon>
        <taxon>Umbilicariales</taxon>
        <taxon>Umbilicariaceae</taxon>
        <taxon>Lasallia</taxon>
    </lineage>
</organism>
<evidence type="ECO:0000313" key="1">
    <source>
        <dbReference type="EMBL" id="KAA6415072.1"/>
    </source>
</evidence>
<comment type="caution">
    <text evidence="1">The sequence shown here is derived from an EMBL/GenBank/DDBJ whole genome shotgun (WGS) entry which is preliminary data.</text>
</comment>